<comment type="caution">
    <text evidence="6">The sequence shown here is derived from an EMBL/GenBank/DDBJ whole genome shotgun (WGS) entry which is preliminary data.</text>
</comment>
<dbReference type="GO" id="GO:0006508">
    <property type="term" value="P:proteolysis"/>
    <property type="evidence" value="ECO:0007669"/>
    <property type="project" value="InterPro"/>
</dbReference>
<dbReference type="GO" id="GO:0004190">
    <property type="term" value="F:aspartic-type endopeptidase activity"/>
    <property type="evidence" value="ECO:0007669"/>
    <property type="project" value="InterPro"/>
</dbReference>
<feature type="compositionally biased region" description="Polar residues" evidence="2">
    <location>
        <begin position="11"/>
        <end position="25"/>
    </location>
</feature>
<dbReference type="EMBL" id="LSRX01000416">
    <property type="protein sequence ID" value="OLP97896.1"/>
    <property type="molecule type" value="Genomic_DNA"/>
</dbReference>
<keyword evidence="7" id="KW-1185">Reference proteome</keyword>
<feature type="domain" description="Peptidase A2" evidence="4">
    <location>
        <begin position="508"/>
        <end position="523"/>
    </location>
</feature>
<dbReference type="PROSITE" id="PS50800">
    <property type="entry name" value="SAP"/>
    <property type="match status" value="1"/>
</dbReference>
<proteinExistence type="predicted"/>
<keyword evidence="1" id="KW-0862">Zinc</keyword>
<dbReference type="GO" id="GO:0003676">
    <property type="term" value="F:nucleic acid binding"/>
    <property type="evidence" value="ECO:0007669"/>
    <property type="project" value="InterPro"/>
</dbReference>
<evidence type="ECO:0000259" key="4">
    <source>
        <dbReference type="PROSITE" id="PS50175"/>
    </source>
</evidence>
<dbReference type="InterPro" id="IPR001995">
    <property type="entry name" value="Peptidase_A2_cat"/>
</dbReference>
<dbReference type="InterPro" id="IPR003034">
    <property type="entry name" value="SAP_dom"/>
</dbReference>
<keyword evidence="1" id="KW-0863">Zinc-finger</keyword>
<feature type="region of interest" description="Disordered" evidence="2">
    <location>
        <begin position="314"/>
        <end position="345"/>
    </location>
</feature>
<feature type="region of interest" description="Disordered" evidence="2">
    <location>
        <begin position="1"/>
        <end position="25"/>
    </location>
</feature>
<dbReference type="InterPro" id="IPR001969">
    <property type="entry name" value="Aspartic_peptidase_AS"/>
</dbReference>
<feature type="region of interest" description="Disordered" evidence="2">
    <location>
        <begin position="368"/>
        <end position="396"/>
    </location>
</feature>
<gene>
    <name evidence="6" type="ORF">AK812_SmicGene19683</name>
</gene>
<dbReference type="Proteomes" id="UP000186817">
    <property type="component" value="Unassembled WGS sequence"/>
</dbReference>
<protein>
    <recommendedName>
        <fullName evidence="8">CCHC-type domain-containing protein</fullName>
    </recommendedName>
</protein>
<dbReference type="SMART" id="SM00343">
    <property type="entry name" value="ZnF_C2HC"/>
    <property type="match status" value="1"/>
</dbReference>
<dbReference type="GO" id="GO:0008270">
    <property type="term" value="F:zinc ion binding"/>
    <property type="evidence" value="ECO:0007669"/>
    <property type="project" value="UniProtKB-KW"/>
</dbReference>
<dbReference type="PROSITE" id="PS50175">
    <property type="entry name" value="ASP_PROT_RETROV"/>
    <property type="match status" value="1"/>
</dbReference>
<feature type="domain" description="CCHC-type" evidence="3">
    <location>
        <begin position="348"/>
        <end position="361"/>
    </location>
</feature>
<dbReference type="OrthoDB" id="447581at2759"/>
<accession>A0A1Q9DRV4</accession>
<sequence length="1041" mass="115097">MATGSDGPQIPQASNPFQPTSPTAGGTSQLEVVVDLLSRAVLQSADQTRQMSATLDILSRRNTNESGMWSRLIAKPDVFKPKDREEELSQFTEWSWQFKQYVRVISPNMFALLETVESDLEVENEHSIMSDEDVEMSKQLYALLASMLRERPVQILKAITDGNGCEVWRTLVRAITDGNGCEVWRTLVRTLAPSSKARSLALLGAISQFPMMTNSNYHEQILKLEELCRKYEQSSSKTVDAELKAAILLRSLPASLRTHVSVNCSESATYDQLREVILRYERATQKWTTQLVSGPSTSATDTSAPMEIDQVWNAKGKHPKGKGKGGDGWRQPHHPKGGKDPKGKYNNCKICGKPGHWSNECWMKKVNQVNNPGSGSQNATPPSSSHAGTPSVSSQSTTTATVKRIFNLADESDALQFPFEVVEEGDEEDWGSWDSWWCDHVSAVERAHYDISSDADLLDAETGELVENFDLSVSDAFPGDEDWVKDHVQMVQQEPGPVEGWKPEGSRVEIVLDSGADVSVMPEQWLQLELGHAVPTGRVLMRDAQGQVMPNLGTRMVSLDLGPACIQERFHASSVGTPLLSLGRLLRKGWSLSHRNNTLCLCFEDVSVPVSFRRNSLVVEATVHNVEASEMSPIPDCTDEPSVPDEVRPLLEGRRAYVKFDFDPQALSASEAAERDPQGRRWTFLPTGAPACLSQGMNFVDPSSMMNLELWKYRTTAVKIAGKWELLELHQNVSASVVSSGALESLGASLPGVMYESVILTVMHRKIIEPEQFGFHVELEAPNPLLDVPQPQVDGGLQADEGMPDDTNLDAEDVQPEARPVVPGVQLEREIPDEVEVEGKRLSPESSSAELKLACKALGIGATGSKTVLYKRLVKHIWRRKMEDDLALFEAAKLPERDPRPATDTQAIHHAAKEVLGFLSKAPSQPYEHQTNGAAEQAVLGLRDIGSTLLQQVKQHGFELHVNPELIPWAYVHAATLHNCYAVSAGNTPYERAFQVKYNGRLAMWGETVLFSLAEPHRKKGRPKFAKGVFLGKTMLNDLNI</sequence>
<reference evidence="6 7" key="1">
    <citation type="submission" date="2016-02" db="EMBL/GenBank/DDBJ databases">
        <title>Genome analysis of coral dinoflagellate symbionts highlights evolutionary adaptations to a symbiotic lifestyle.</title>
        <authorList>
            <person name="Aranda M."/>
            <person name="Li Y."/>
            <person name="Liew Y.J."/>
            <person name="Baumgarten S."/>
            <person name="Simakov O."/>
            <person name="Wilson M."/>
            <person name="Piel J."/>
            <person name="Ashoor H."/>
            <person name="Bougouffa S."/>
            <person name="Bajic V.B."/>
            <person name="Ryu T."/>
            <person name="Ravasi T."/>
            <person name="Bayer T."/>
            <person name="Micklem G."/>
            <person name="Kim H."/>
            <person name="Bhak J."/>
            <person name="Lajeunesse T.C."/>
            <person name="Voolstra C.R."/>
        </authorList>
    </citation>
    <scope>NUCLEOTIDE SEQUENCE [LARGE SCALE GENOMIC DNA]</scope>
    <source>
        <strain evidence="6 7">CCMP2467</strain>
    </source>
</reference>
<dbReference type="PROSITE" id="PS50158">
    <property type="entry name" value="ZF_CCHC"/>
    <property type="match status" value="1"/>
</dbReference>
<dbReference type="PROSITE" id="PS00141">
    <property type="entry name" value="ASP_PROTEASE"/>
    <property type="match status" value="1"/>
</dbReference>
<evidence type="ECO:0000256" key="2">
    <source>
        <dbReference type="SAM" id="MobiDB-lite"/>
    </source>
</evidence>
<organism evidence="6 7">
    <name type="scientific">Symbiodinium microadriaticum</name>
    <name type="common">Dinoflagellate</name>
    <name type="synonym">Zooxanthella microadriatica</name>
    <dbReference type="NCBI Taxonomy" id="2951"/>
    <lineage>
        <taxon>Eukaryota</taxon>
        <taxon>Sar</taxon>
        <taxon>Alveolata</taxon>
        <taxon>Dinophyceae</taxon>
        <taxon>Suessiales</taxon>
        <taxon>Symbiodiniaceae</taxon>
        <taxon>Symbiodinium</taxon>
    </lineage>
</organism>
<evidence type="ECO:0000259" key="3">
    <source>
        <dbReference type="PROSITE" id="PS50158"/>
    </source>
</evidence>
<keyword evidence="1" id="KW-0479">Metal-binding</keyword>
<dbReference type="AlphaFoldDB" id="A0A1Q9DRV4"/>
<evidence type="ECO:0000256" key="1">
    <source>
        <dbReference type="PROSITE-ProRule" id="PRU00047"/>
    </source>
</evidence>
<evidence type="ECO:0000313" key="7">
    <source>
        <dbReference type="Proteomes" id="UP000186817"/>
    </source>
</evidence>
<feature type="compositionally biased region" description="Polar residues" evidence="2">
    <location>
        <begin position="368"/>
        <end position="388"/>
    </location>
</feature>
<dbReference type="InterPro" id="IPR001878">
    <property type="entry name" value="Znf_CCHC"/>
</dbReference>
<evidence type="ECO:0000313" key="6">
    <source>
        <dbReference type="EMBL" id="OLP97896.1"/>
    </source>
</evidence>
<evidence type="ECO:0000259" key="5">
    <source>
        <dbReference type="PROSITE" id="PS50800"/>
    </source>
</evidence>
<feature type="domain" description="SAP" evidence="5">
    <location>
        <begin position="843"/>
        <end position="877"/>
    </location>
</feature>
<name>A0A1Q9DRV4_SYMMI</name>
<evidence type="ECO:0008006" key="8">
    <source>
        <dbReference type="Google" id="ProtNLM"/>
    </source>
</evidence>